<feature type="region of interest" description="Disordered" evidence="2">
    <location>
        <begin position="359"/>
        <end position="378"/>
    </location>
</feature>
<protein>
    <recommendedName>
        <fullName evidence="5">Centlein</fullName>
    </recommendedName>
</protein>
<feature type="compositionally biased region" description="Basic and acidic residues" evidence="2">
    <location>
        <begin position="804"/>
        <end position="823"/>
    </location>
</feature>
<organism evidence="3 4">
    <name type="scientific">Umbra pygmaea</name>
    <name type="common">Eastern mudminnow</name>
    <dbReference type="NCBI Taxonomy" id="75934"/>
    <lineage>
        <taxon>Eukaryota</taxon>
        <taxon>Metazoa</taxon>
        <taxon>Chordata</taxon>
        <taxon>Craniata</taxon>
        <taxon>Vertebrata</taxon>
        <taxon>Euteleostomi</taxon>
        <taxon>Actinopterygii</taxon>
        <taxon>Neopterygii</taxon>
        <taxon>Teleostei</taxon>
        <taxon>Protacanthopterygii</taxon>
        <taxon>Esociformes</taxon>
        <taxon>Umbridae</taxon>
        <taxon>Umbra</taxon>
    </lineage>
</organism>
<reference evidence="3 4" key="1">
    <citation type="submission" date="2024-06" db="EMBL/GenBank/DDBJ databases">
        <authorList>
            <person name="Pan Q."/>
            <person name="Wen M."/>
            <person name="Jouanno E."/>
            <person name="Zahm M."/>
            <person name="Klopp C."/>
            <person name="Cabau C."/>
            <person name="Louis A."/>
            <person name="Berthelot C."/>
            <person name="Parey E."/>
            <person name="Roest Crollius H."/>
            <person name="Montfort J."/>
            <person name="Robinson-Rechavi M."/>
            <person name="Bouchez O."/>
            <person name="Lampietro C."/>
            <person name="Lopez Roques C."/>
            <person name="Donnadieu C."/>
            <person name="Postlethwait J."/>
            <person name="Bobe J."/>
            <person name="Verreycken H."/>
            <person name="Guiguen Y."/>
        </authorList>
    </citation>
    <scope>NUCLEOTIDE SEQUENCE [LARGE SCALE GENOMIC DNA]</scope>
    <source>
        <strain evidence="3">Up_M1</strain>
        <tissue evidence="3">Testis</tissue>
    </source>
</reference>
<feature type="region of interest" description="Disordered" evidence="2">
    <location>
        <begin position="334"/>
        <end position="353"/>
    </location>
</feature>
<evidence type="ECO:0000313" key="4">
    <source>
        <dbReference type="Proteomes" id="UP001557470"/>
    </source>
</evidence>
<keyword evidence="1" id="KW-0175">Coiled coil</keyword>
<feature type="compositionally biased region" description="Pro residues" evidence="2">
    <location>
        <begin position="938"/>
        <end position="950"/>
    </location>
</feature>
<feature type="compositionally biased region" description="Polar residues" evidence="2">
    <location>
        <begin position="406"/>
        <end position="422"/>
    </location>
</feature>
<dbReference type="Proteomes" id="UP001557470">
    <property type="component" value="Unassembled WGS sequence"/>
</dbReference>
<comment type="caution">
    <text evidence="3">The sequence shown here is derived from an EMBL/GenBank/DDBJ whole genome shotgun (WGS) entry which is preliminary data.</text>
</comment>
<accession>A0ABD0XR13</accession>
<name>A0ABD0XR13_UMBPY</name>
<keyword evidence="4" id="KW-1185">Reference proteome</keyword>
<dbReference type="PANTHER" id="PTHR18957">
    <property type="entry name" value="CENTLEIN"/>
    <property type="match status" value="1"/>
</dbReference>
<evidence type="ECO:0000256" key="2">
    <source>
        <dbReference type="SAM" id="MobiDB-lite"/>
    </source>
</evidence>
<feature type="compositionally biased region" description="Basic and acidic residues" evidence="2">
    <location>
        <begin position="359"/>
        <end position="375"/>
    </location>
</feature>
<feature type="coiled-coil region" evidence="1">
    <location>
        <begin position="956"/>
        <end position="1102"/>
    </location>
</feature>
<dbReference type="EMBL" id="JAGEUA010000001">
    <property type="protein sequence ID" value="KAL1023786.1"/>
    <property type="molecule type" value="Genomic_DNA"/>
</dbReference>
<evidence type="ECO:0000313" key="3">
    <source>
        <dbReference type="EMBL" id="KAL1023786.1"/>
    </source>
</evidence>
<evidence type="ECO:0000256" key="1">
    <source>
        <dbReference type="SAM" id="Coils"/>
    </source>
</evidence>
<proteinExistence type="predicted"/>
<dbReference type="PANTHER" id="PTHR18957:SF0">
    <property type="entry name" value="CENTLEIN"/>
    <property type="match status" value="1"/>
</dbReference>
<feature type="coiled-coil region" evidence="1">
    <location>
        <begin position="2"/>
        <end position="29"/>
    </location>
</feature>
<feature type="coiled-coil region" evidence="1">
    <location>
        <begin position="80"/>
        <end position="209"/>
    </location>
</feature>
<sequence>MNTRDSNRIILLEEEVKNLSEELVQCQADKEFVWSLWKRLQAANPDLTQAVSLVVEREKLKAERKDRKVLEILQTKDYKIQELEQMVTGQQQEITNLLGRKLSVDKESGLLKEELAALRYNLGNKSQELKDVEEDRRRGEEALKEQKEGLEARCSALQRDLEEVQRQEAARAEERSAADAKVKEVECELSDAKRQAAELRCQCSSMAEQLLTRQGELAQRDQHVAELKCELQELHALYRQSSEHAAEQAQLIQQLEALSLDTQRVLLNQEEAHTADTSSYQKLYNELSVRYQALQSNEGRLQQSHDALTIQLGQREQHILQLHALLKQQHLTPARPYTPPAIATGPPAKQTNAKHFEEQTLHDSPDQEPSGEEKSLAQTLTPEVSLGAPDTPPFQSPCLGGRQSGRRQSAPVQRSRSLSPASSMAVGRDGLDKRVLELEELLRLKMQENEELRSAHNRRHKRLRLIQTNYRAVKQQLREVADAQGLPRGRAQDRAEPWQLRQENSDAVWKELAYFKRLNKKLTTHSINLEEELDLLRVQAAMDQASVQELRMCLQNEKQELLYKVAAGSDVKSSTPKKPSHERVEQSLKKMEQLEARMVSMEQETERLLEDNEDLRDANRALTLDRENLQASLARLRAQGAARVQAAHAQALVQGERHRAESLALEARLEEAGREKARTRQQLLKLRRELGILKATQAFQASRTGAKADRLTGPAGGIGRVALENKVKFKTSLRPRGSARPCHRRALCLNRAIREGGGRVSPSKDDWEDMSADSDGGDEYSDSLDSYPVKSHRRTAASEQPVEEFSRTHPDVTNRGYKQHEPGEVGGTRQSERKGRVRRTQRCGCCAPSSLRTRVLALQRHLSILQSARRDSQRCTRDLRGANEKMRSQLALLTQRMHNSKQLSQKLTSELAGVEGQKRVLEMELQQWRQIHRTSTPQQPPSITPQPPDAPGHDALKALETEVKQLQTKLKSSNAEVTRQALASKSLRAQLQEKEEKLRELQEKVSHAERDVHMKRQLVEDVKTRMKFLQETEKTHRGAVLELENRVKTLTEEARNRKALVDSLKRRLNVATKEKSQYESTCQKLKDDLEKKDQRMDALQARLGASEHAQAELAQTASHQMEGLAQQSTTALGALQRQLSLAHAQLEQLQAFARALAGEVLREVVEVKSQLRKRRKTKRLEEKKAGGAGRLSKQSIVKAQSIAASILNMTETDLADMLDTDEEADDVMAQGSTDQEWLGQVMKILQEQIPSAALLMEVLRLKMKERKLLTEELAVITTAVSENG</sequence>
<feature type="compositionally biased region" description="Acidic residues" evidence="2">
    <location>
        <begin position="766"/>
        <end position="782"/>
    </location>
</feature>
<feature type="region of interest" description="Disordered" evidence="2">
    <location>
        <begin position="383"/>
        <end position="426"/>
    </location>
</feature>
<feature type="region of interest" description="Disordered" evidence="2">
    <location>
        <begin position="933"/>
        <end position="953"/>
    </location>
</feature>
<dbReference type="InterPro" id="IPR038810">
    <property type="entry name" value="CNTLN"/>
</dbReference>
<feature type="region of interest" description="Disordered" evidence="2">
    <location>
        <begin position="757"/>
        <end position="836"/>
    </location>
</feature>
<evidence type="ECO:0008006" key="5">
    <source>
        <dbReference type="Google" id="ProtNLM"/>
    </source>
</evidence>
<feature type="coiled-coil region" evidence="1">
    <location>
        <begin position="584"/>
        <end position="689"/>
    </location>
</feature>
<gene>
    <name evidence="3" type="ORF">UPYG_G00046140</name>
</gene>